<dbReference type="EMBL" id="KE145373">
    <property type="protein sequence ID" value="EPE24598.1"/>
    <property type="molecule type" value="Genomic_DNA"/>
</dbReference>
<reference evidence="4 5" key="1">
    <citation type="journal article" date="2013" name="BMC Genomics">
        <title>Genomics-driven discovery of the pneumocandin biosynthetic gene cluster in the fungus Glarea lozoyensis.</title>
        <authorList>
            <person name="Chen L."/>
            <person name="Yue Q."/>
            <person name="Zhang X."/>
            <person name="Xiang M."/>
            <person name="Wang C."/>
            <person name="Li S."/>
            <person name="Che Y."/>
            <person name="Ortiz-Lopez F.J."/>
            <person name="Bills G.F."/>
            <person name="Liu X."/>
            <person name="An Z."/>
        </authorList>
    </citation>
    <scope>NUCLEOTIDE SEQUENCE [LARGE SCALE GENOMIC DNA]</scope>
    <source>
        <strain evidence="5">ATCC 20868 / MF5171</strain>
    </source>
</reference>
<organism evidence="4 5">
    <name type="scientific">Glarea lozoyensis (strain ATCC 20868 / MF5171)</name>
    <dbReference type="NCBI Taxonomy" id="1116229"/>
    <lineage>
        <taxon>Eukaryota</taxon>
        <taxon>Fungi</taxon>
        <taxon>Dikarya</taxon>
        <taxon>Ascomycota</taxon>
        <taxon>Pezizomycotina</taxon>
        <taxon>Leotiomycetes</taxon>
        <taxon>Helotiales</taxon>
        <taxon>Helotiaceae</taxon>
        <taxon>Glarea</taxon>
    </lineage>
</organism>
<dbReference type="OrthoDB" id="4222821at2759"/>
<dbReference type="PROSITE" id="PS00463">
    <property type="entry name" value="ZN2_CY6_FUNGAL_1"/>
    <property type="match status" value="1"/>
</dbReference>
<dbReference type="OMA" id="SSANVEC"/>
<evidence type="ECO:0000256" key="1">
    <source>
        <dbReference type="ARBA" id="ARBA00023242"/>
    </source>
</evidence>
<dbReference type="Proteomes" id="UP000016922">
    <property type="component" value="Unassembled WGS sequence"/>
</dbReference>
<dbReference type="InterPro" id="IPR001138">
    <property type="entry name" value="Zn2Cys6_DnaBD"/>
</dbReference>
<dbReference type="RefSeq" id="XP_008088686.1">
    <property type="nucleotide sequence ID" value="XM_008090495.1"/>
</dbReference>
<protein>
    <recommendedName>
        <fullName evidence="3">Zn(2)-C6 fungal-type domain-containing protein</fullName>
    </recommendedName>
</protein>
<feature type="region of interest" description="Disordered" evidence="2">
    <location>
        <begin position="276"/>
        <end position="300"/>
    </location>
</feature>
<name>S3DD27_GLAL2</name>
<dbReference type="CDD" id="cd00067">
    <property type="entry name" value="GAL4"/>
    <property type="match status" value="1"/>
</dbReference>
<dbReference type="AlphaFoldDB" id="S3DD27"/>
<sequence>MAHHESEPMPNWLDNSEWSAPKQAPDSGLLHFERLLNFSVPGNDADIHNCEPKPSKPLACVRCHAQKLRCVRKSADVRTCDRCQNAEVECTSRQLRRMGRPVEHHNNNKMANGTRSKHKLQKKANGARNRGSTDGSARPPLVGSEGGSEGGTSTWSPLSTGRPVSRQDSDGNHITASSISSNDNDIFMDVEVTTHIPGGQFTNGSSNSNSSNPTTQLTPSSYVASDMDMWSSWPSPAKLTSYTDSLIAGFDGSISSFPNFEDLSGSLFPQGMDIGGFGESHNLNNSNSRSPRETSPDDPVEQLSKFQIELYQCLTSVKVVEKLKKQKLRDMTKMSKEVEEIDTTWLQDLFQTSERFIEALTGFVSNTLSITVPTNTAGDSREVQESNATIEVDTATGLMIVSCYMRLLQILEVVVFIVETYRDFDCPGTYVEIRFGSFIPKTDKALSARLLGQYVLHLLDGISEAVDKAIASRQPYARAIADTRRVEGKLKERISTALH</sequence>
<dbReference type="InterPro" id="IPR036864">
    <property type="entry name" value="Zn2-C6_fun-type_DNA-bd_sf"/>
</dbReference>
<keyword evidence="5" id="KW-1185">Reference proteome</keyword>
<keyword evidence="1" id="KW-0539">Nucleus</keyword>
<evidence type="ECO:0000313" key="4">
    <source>
        <dbReference type="EMBL" id="EPE24598.1"/>
    </source>
</evidence>
<evidence type="ECO:0000256" key="2">
    <source>
        <dbReference type="SAM" id="MobiDB-lite"/>
    </source>
</evidence>
<proteinExistence type="predicted"/>
<feature type="region of interest" description="Disordered" evidence="2">
    <location>
        <begin position="97"/>
        <end position="180"/>
    </location>
</feature>
<gene>
    <name evidence="4" type="ORF">GLAREA_08451</name>
</gene>
<dbReference type="GO" id="GO:0000981">
    <property type="term" value="F:DNA-binding transcription factor activity, RNA polymerase II-specific"/>
    <property type="evidence" value="ECO:0007669"/>
    <property type="project" value="InterPro"/>
</dbReference>
<dbReference type="HOGENOM" id="CLU_546271_0_0_1"/>
<dbReference type="GeneID" id="19467499"/>
<feature type="compositionally biased region" description="Low complexity" evidence="2">
    <location>
        <begin position="202"/>
        <end position="220"/>
    </location>
</feature>
<feature type="domain" description="Zn(2)-C6 fungal-type" evidence="3">
    <location>
        <begin position="59"/>
        <end position="90"/>
    </location>
</feature>
<dbReference type="GO" id="GO:0008270">
    <property type="term" value="F:zinc ion binding"/>
    <property type="evidence" value="ECO:0007669"/>
    <property type="project" value="InterPro"/>
</dbReference>
<evidence type="ECO:0000313" key="5">
    <source>
        <dbReference type="Proteomes" id="UP000016922"/>
    </source>
</evidence>
<accession>S3DD27</accession>
<feature type="region of interest" description="Disordered" evidence="2">
    <location>
        <begin position="1"/>
        <end position="25"/>
    </location>
</feature>
<evidence type="ECO:0000259" key="3">
    <source>
        <dbReference type="PROSITE" id="PS00463"/>
    </source>
</evidence>
<dbReference type="KEGG" id="glz:GLAREA_08451"/>
<feature type="region of interest" description="Disordered" evidence="2">
    <location>
        <begin position="197"/>
        <end position="220"/>
    </location>
</feature>
<dbReference type="Gene3D" id="4.10.240.10">
    <property type="entry name" value="Zn(2)-C6 fungal-type DNA-binding domain"/>
    <property type="match status" value="1"/>
</dbReference>
<dbReference type="SUPFAM" id="SSF57701">
    <property type="entry name" value="Zn2/Cys6 DNA-binding domain"/>
    <property type="match status" value="1"/>
</dbReference>